<keyword evidence="2" id="KW-0808">Transferase</keyword>
<protein>
    <submittedName>
        <fullName evidence="2">Glycosyl transferase group 1</fullName>
    </submittedName>
</protein>
<gene>
    <name evidence="2" type="ORF">UU77_C0008G0008</name>
</gene>
<dbReference type="Pfam" id="PF00534">
    <property type="entry name" value="Glycos_transf_1"/>
    <property type="match status" value="1"/>
</dbReference>
<reference evidence="2 3" key="1">
    <citation type="journal article" date="2015" name="Nature">
        <title>rRNA introns, odd ribosomes, and small enigmatic genomes across a large radiation of phyla.</title>
        <authorList>
            <person name="Brown C.T."/>
            <person name="Hug L.A."/>
            <person name="Thomas B.C."/>
            <person name="Sharon I."/>
            <person name="Castelle C.J."/>
            <person name="Singh A."/>
            <person name="Wilkins M.J."/>
            <person name="Williams K.H."/>
            <person name="Banfield J.F."/>
        </authorList>
    </citation>
    <scope>NUCLEOTIDE SEQUENCE [LARGE SCALE GENOMIC DNA]</scope>
</reference>
<accession>A0A0G0ZGF2</accession>
<name>A0A0G0ZGF2_UNCKA</name>
<dbReference type="PANTHER" id="PTHR12526">
    <property type="entry name" value="GLYCOSYLTRANSFERASE"/>
    <property type="match status" value="1"/>
</dbReference>
<evidence type="ECO:0000313" key="2">
    <source>
        <dbReference type="EMBL" id="KKS21091.1"/>
    </source>
</evidence>
<organism evidence="2 3">
    <name type="scientific">candidate division WWE3 bacterium GW2011_GWC1_41_7</name>
    <dbReference type="NCBI Taxonomy" id="1619119"/>
    <lineage>
        <taxon>Bacteria</taxon>
        <taxon>Katanobacteria</taxon>
    </lineage>
</organism>
<proteinExistence type="predicted"/>
<dbReference type="GO" id="GO:0016757">
    <property type="term" value="F:glycosyltransferase activity"/>
    <property type="evidence" value="ECO:0007669"/>
    <property type="project" value="InterPro"/>
</dbReference>
<dbReference type="InterPro" id="IPR001296">
    <property type="entry name" value="Glyco_trans_1"/>
</dbReference>
<dbReference type="EMBL" id="LCBX01000008">
    <property type="protein sequence ID" value="KKS21091.1"/>
    <property type="molecule type" value="Genomic_DNA"/>
</dbReference>
<sequence length="376" mass="42636">MKVAIVCDDLVQSGGQERLVMAVCEIWPGAPLYTAYASKNWINICQQKKIDLRASFMQKLPLIEKLYRYYSPFMLHPLAFESFDFSGYDVVVSISSRFAHGVLTKPGTIHVCYMNSPGRMFWEASSYFDSESYGVLKTFKKFARPILSVPLSYLRLWDRTAAQKVDYFMANSRNAQRKIAKYYKRDSLVVYPFADIKDEMSDKCGVGNYFMVITRLQAWKRVDTAVEACTKLNVPLKVIGEGPDLERLRGMAGPSIEFFGYVSDVRKKELLRCATALINTQKEDFGIVPVEAMAFGKPVIAYGQGGVLETVIPGMTGEFYNEQTAGSLSEVLQKFDRVRYNSDVCSFTARKFTKNNFTGRVKEFVNEVYLKSISAL</sequence>
<evidence type="ECO:0000313" key="3">
    <source>
        <dbReference type="Proteomes" id="UP000034507"/>
    </source>
</evidence>
<dbReference type="SUPFAM" id="SSF53756">
    <property type="entry name" value="UDP-Glycosyltransferase/glycogen phosphorylase"/>
    <property type="match status" value="1"/>
</dbReference>
<dbReference type="PATRIC" id="fig|1619119.3.peg.262"/>
<dbReference type="Gene3D" id="3.40.50.2000">
    <property type="entry name" value="Glycogen Phosphorylase B"/>
    <property type="match status" value="1"/>
</dbReference>
<dbReference type="Proteomes" id="UP000034507">
    <property type="component" value="Unassembled WGS sequence"/>
</dbReference>
<evidence type="ECO:0000259" key="1">
    <source>
        <dbReference type="Pfam" id="PF00534"/>
    </source>
</evidence>
<dbReference type="AlphaFoldDB" id="A0A0G0ZGF2"/>
<feature type="domain" description="Glycosyl transferase family 1" evidence="1">
    <location>
        <begin position="208"/>
        <end position="335"/>
    </location>
</feature>
<comment type="caution">
    <text evidence="2">The sequence shown here is derived from an EMBL/GenBank/DDBJ whole genome shotgun (WGS) entry which is preliminary data.</text>
</comment>
<dbReference type="PANTHER" id="PTHR12526:SF584">
    <property type="entry name" value="GLYCOSYLTRANSFERASE"/>
    <property type="match status" value="1"/>
</dbReference>